<protein>
    <submittedName>
        <fullName evidence="1">Uncharacterized protein</fullName>
    </submittedName>
</protein>
<dbReference type="Proteomes" id="UP001157502">
    <property type="component" value="Chromosome 30"/>
</dbReference>
<evidence type="ECO:0000313" key="1">
    <source>
        <dbReference type="EMBL" id="KAJ7988865.1"/>
    </source>
</evidence>
<proteinExistence type="predicted"/>
<dbReference type="EMBL" id="CM055757">
    <property type="protein sequence ID" value="KAJ7988865.1"/>
    <property type="molecule type" value="Genomic_DNA"/>
</dbReference>
<comment type="caution">
    <text evidence="1">The sequence shown here is derived from an EMBL/GenBank/DDBJ whole genome shotgun (WGS) entry which is preliminary data.</text>
</comment>
<reference evidence="1" key="1">
    <citation type="submission" date="2021-05" db="EMBL/GenBank/DDBJ databases">
        <authorList>
            <person name="Pan Q."/>
            <person name="Jouanno E."/>
            <person name="Zahm M."/>
            <person name="Klopp C."/>
            <person name="Cabau C."/>
            <person name="Louis A."/>
            <person name="Berthelot C."/>
            <person name="Parey E."/>
            <person name="Roest Crollius H."/>
            <person name="Montfort J."/>
            <person name="Robinson-Rechavi M."/>
            <person name="Bouchez O."/>
            <person name="Lampietro C."/>
            <person name="Lopez Roques C."/>
            <person name="Donnadieu C."/>
            <person name="Postlethwait J."/>
            <person name="Bobe J."/>
            <person name="Dillon D."/>
            <person name="Chandos A."/>
            <person name="von Hippel F."/>
            <person name="Guiguen Y."/>
        </authorList>
    </citation>
    <scope>NUCLEOTIDE SEQUENCE</scope>
    <source>
        <strain evidence="1">YG-Jan2019</strain>
    </source>
</reference>
<sequence>MDFVRPKNVSFFDFAGGVQLLRGEAAHSVLPVLLACLCATGTVGNILVLLGLLQHLRGGTASELKVLLASLSATDTAVLLLCVPVRAVTYYRQTWTLGDFMCHTADWFQNACLVAKTFTLVATTTARRNPGSSDHFRPMRVYGVLGCIWTAALVFSAPLMIFTSLRPYRDLKLCVTEIPLCAAGFMDVFYKTYPTLSYAAPIVFTIGHYIRRLHAAEPQVDRRGPPQSHGVNVVLLCVSGANAFLLLPEWSSWAWARLGYSDSYTPPVGFVIFSQVLMFSSSCLTPVIFLTMYEGVRRDAWLFVTCRCSKRTCVPPSSRAGSERNRVEPGAIVVYPLVELRRASFDTAAGRVLHTDDASSRKTFPDVELFWTERVNKHDPTPWETQEEKTYIKS</sequence>
<evidence type="ECO:0000313" key="2">
    <source>
        <dbReference type="Proteomes" id="UP001157502"/>
    </source>
</evidence>
<keyword evidence="2" id="KW-1185">Reference proteome</keyword>
<name>A0ACC2FC64_DALPE</name>
<organism evidence="1 2">
    <name type="scientific">Dallia pectoralis</name>
    <name type="common">Alaska blackfish</name>
    <dbReference type="NCBI Taxonomy" id="75939"/>
    <lineage>
        <taxon>Eukaryota</taxon>
        <taxon>Metazoa</taxon>
        <taxon>Chordata</taxon>
        <taxon>Craniata</taxon>
        <taxon>Vertebrata</taxon>
        <taxon>Euteleostomi</taxon>
        <taxon>Actinopterygii</taxon>
        <taxon>Neopterygii</taxon>
        <taxon>Teleostei</taxon>
        <taxon>Protacanthopterygii</taxon>
        <taxon>Esociformes</taxon>
        <taxon>Umbridae</taxon>
        <taxon>Dallia</taxon>
    </lineage>
</organism>
<accession>A0ACC2FC64</accession>
<gene>
    <name evidence="1" type="ORF">DPEC_G00313620</name>
</gene>